<proteinExistence type="predicted"/>
<reference evidence="1" key="2">
    <citation type="journal article" date="2015" name="Data Brief">
        <title>Shoot transcriptome of the giant reed, Arundo donax.</title>
        <authorList>
            <person name="Barrero R.A."/>
            <person name="Guerrero F.D."/>
            <person name="Moolhuijzen P."/>
            <person name="Goolsby J.A."/>
            <person name="Tidwell J."/>
            <person name="Bellgard S.E."/>
            <person name="Bellgard M.I."/>
        </authorList>
    </citation>
    <scope>NUCLEOTIDE SEQUENCE</scope>
    <source>
        <tissue evidence="1">Shoot tissue taken approximately 20 cm above the soil surface</tissue>
    </source>
</reference>
<evidence type="ECO:0000313" key="1">
    <source>
        <dbReference type="EMBL" id="JAD86305.1"/>
    </source>
</evidence>
<organism evidence="1">
    <name type="scientific">Arundo donax</name>
    <name type="common">Giant reed</name>
    <name type="synonym">Donax arundinaceus</name>
    <dbReference type="NCBI Taxonomy" id="35708"/>
    <lineage>
        <taxon>Eukaryota</taxon>
        <taxon>Viridiplantae</taxon>
        <taxon>Streptophyta</taxon>
        <taxon>Embryophyta</taxon>
        <taxon>Tracheophyta</taxon>
        <taxon>Spermatophyta</taxon>
        <taxon>Magnoliopsida</taxon>
        <taxon>Liliopsida</taxon>
        <taxon>Poales</taxon>
        <taxon>Poaceae</taxon>
        <taxon>PACMAD clade</taxon>
        <taxon>Arundinoideae</taxon>
        <taxon>Arundineae</taxon>
        <taxon>Arundo</taxon>
    </lineage>
</organism>
<reference evidence="1" key="1">
    <citation type="submission" date="2014-09" db="EMBL/GenBank/DDBJ databases">
        <authorList>
            <person name="Magalhaes I.L.F."/>
            <person name="Oliveira U."/>
            <person name="Santos F.R."/>
            <person name="Vidigal T.H.D.A."/>
            <person name="Brescovit A.D."/>
            <person name="Santos A.J."/>
        </authorList>
    </citation>
    <scope>NUCLEOTIDE SEQUENCE</scope>
    <source>
        <tissue evidence="1">Shoot tissue taken approximately 20 cm above the soil surface</tissue>
    </source>
</reference>
<name>A0A0A9DKX0_ARUDO</name>
<sequence>MDLSTLMPQACESLPGWTGSSEDGSSAAFLRLCRL</sequence>
<accession>A0A0A9DKX0</accession>
<protein>
    <submittedName>
        <fullName evidence="1">Uncharacterized protein</fullName>
    </submittedName>
</protein>
<dbReference type="EMBL" id="GBRH01211590">
    <property type="protein sequence ID" value="JAD86305.1"/>
    <property type="molecule type" value="Transcribed_RNA"/>
</dbReference>
<dbReference type="AlphaFoldDB" id="A0A0A9DKX0"/>